<dbReference type="NCBIfam" id="TIGR02037">
    <property type="entry name" value="degP_htrA_DO"/>
    <property type="match status" value="1"/>
</dbReference>
<feature type="region of interest" description="Disordered" evidence="8">
    <location>
        <begin position="360"/>
        <end position="379"/>
    </location>
</feature>
<evidence type="ECO:0000313" key="12">
    <source>
        <dbReference type="Proteomes" id="UP000051660"/>
    </source>
</evidence>
<dbReference type="PANTHER" id="PTHR43343">
    <property type="entry name" value="PEPTIDASE S12"/>
    <property type="match status" value="1"/>
</dbReference>
<dbReference type="InterPro" id="IPR001478">
    <property type="entry name" value="PDZ"/>
</dbReference>
<evidence type="ECO:0000256" key="6">
    <source>
        <dbReference type="PIRSR" id="PIRSR611782-1"/>
    </source>
</evidence>
<evidence type="ECO:0000313" key="11">
    <source>
        <dbReference type="EMBL" id="KRR26203.1"/>
    </source>
</evidence>
<keyword evidence="1 11" id="KW-0645">Protease</keyword>
<dbReference type="CDD" id="cd10839">
    <property type="entry name" value="cpPDZ1_DegP-like"/>
    <property type="match status" value="1"/>
</dbReference>
<dbReference type="SUPFAM" id="SSF50156">
    <property type="entry name" value="PDZ domain-like"/>
    <property type="match status" value="2"/>
</dbReference>
<dbReference type="AlphaFoldDB" id="A0A0R3N233"/>
<dbReference type="PANTHER" id="PTHR43343:SF3">
    <property type="entry name" value="PROTEASE DO-LIKE 8, CHLOROPLASTIC"/>
    <property type="match status" value="1"/>
</dbReference>
<dbReference type="EMBL" id="LLYB01000047">
    <property type="protein sequence ID" value="KRR26203.1"/>
    <property type="molecule type" value="Genomic_DNA"/>
</dbReference>
<evidence type="ECO:0000256" key="7">
    <source>
        <dbReference type="PIRSR" id="PIRSR611782-2"/>
    </source>
</evidence>
<name>A0A0R3N233_9BRAD</name>
<keyword evidence="3" id="KW-0677">Repeat</keyword>
<feature type="chain" id="PRO_5038447787" evidence="9">
    <location>
        <begin position="32"/>
        <end position="469"/>
    </location>
</feature>
<dbReference type="InterPro" id="IPR011782">
    <property type="entry name" value="Pept_S1C_Do"/>
</dbReference>
<evidence type="ECO:0000256" key="8">
    <source>
        <dbReference type="SAM" id="MobiDB-lite"/>
    </source>
</evidence>
<evidence type="ECO:0000256" key="9">
    <source>
        <dbReference type="SAM" id="SignalP"/>
    </source>
</evidence>
<evidence type="ECO:0000256" key="5">
    <source>
        <dbReference type="ARBA" id="ARBA00022825"/>
    </source>
</evidence>
<dbReference type="GO" id="GO:0006508">
    <property type="term" value="P:proteolysis"/>
    <property type="evidence" value="ECO:0007669"/>
    <property type="project" value="UniProtKB-KW"/>
</dbReference>
<dbReference type="Proteomes" id="UP000051660">
    <property type="component" value="Unassembled WGS sequence"/>
</dbReference>
<dbReference type="InterPro" id="IPR009003">
    <property type="entry name" value="Peptidase_S1_PA"/>
</dbReference>
<feature type="signal peptide" evidence="9">
    <location>
        <begin position="1"/>
        <end position="31"/>
    </location>
</feature>
<dbReference type="PRINTS" id="PR00834">
    <property type="entry name" value="PROTEASES2C"/>
</dbReference>
<feature type="binding site" evidence="7">
    <location>
        <position position="139"/>
    </location>
    <ligand>
        <name>substrate</name>
    </ligand>
</feature>
<organism evidence="11 12">
    <name type="scientific">Bradyrhizobium lablabi</name>
    <dbReference type="NCBI Taxonomy" id="722472"/>
    <lineage>
        <taxon>Bacteria</taxon>
        <taxon>Pseudomonadati</taxon>
        <taxon>Pseudomonadota</taxon>
        <taxon>Alphaproteobacteria</taxon>
        <taxon>Hyphomicrobiales</taxon>
        <taxon>Nitrobacteraceae</taxon>
        <taxon>Bradyrhizobium</taxon>
    </lineage>
</organism>
<evidence type="ECO:0000256" key="2">
    <source>
        <dbReference type="ARBA" id="ARBA00022729"/>
    </source>
</evidence>
<feature type="binding site" evidence="7">
    <location>
        <begin position="211"/>
        <end position="213"/>
    </location>
    <ligand>
        <name>substrate</name>
    </ligand>
</feature>
<feature type="domain" description="PDZ" evidence="10">
    <location>
        <begin position="257"/>
        <end position="323"/>
    </location>
</feature>
<reference evidence="11 12" key="1">
    <citation type="submission" date="2014-03" db="EMBL/GenBank/DDBJ databases">
        <title>Bradyrhizobium valentinum sp. nov., isolated from effective nodules of Lupinus mariae-josephae, a lupine endemic of basic-lime soils in Eastern Spain.</title>
        <authorList>
            <person name="Duran D."/>
            <person name="Rey L."/>
            <person name="Navarro A."/>
            <person name="Busquets A."/>
            <person name="Imperial J."/>
            <person name="Ruiz-Argueso T."/>
        </authorList>
    </citation>
    <scope>NUCLEOTIDE SEQUENCE [LARGE SCALE GENOMIC DNA]</scope>
    <source>
        <strain evidence="11 12">CCBAU 23086</strain>
    </source>
</reference>
<keyword evidence="5" id="KW-0720">Serine protease</keyword>
<comment type="caution">
    <text evidence="11">The sequence shown here is derived from an EMBL/GenBank/DDBJ whole genome shotgun (WGS) entry which is preliminary data.</text>
</comment>
<protein>
    <submittedName>
        <fullName evidence="11">Protease Do</fullName>
    </submittedName>
</protein>
<dbReference type="OrthoDB" id="9758917at2"/>
<feature type="active site" description="Charge relay system" evidence="6">
    <location>
        <position position="139"/>
    </location>
</feature>
<proteinExistence type="predicted"/>
<keyword evidence="2 9" id="KW-0732">Signal</keyword>
<feature type="active site" description="Charge relay system" evidence="6">
    <location>
        <position position="109"/>
    </location>
</feature>
<feature type="binding site" evidence="7">
    <location>
        <position position="109"/>
    </location>
    <ligand>
        <name>substrate</name>
    </ligand>
</feature>
<feature type="domain" description="PDZ" evidence="10">
    <location>
        <begin position="368"/>
        <end position="461"/>
    </location>
</feature>
<dbReference type="Gene3D" id="2.40.10.120">
    <property type="match status" value="1"/>
</dbReference>
<dbReference type="InterPro" id="IPR051201">
    <property type="entry name" value="Chloro_Bact_Ser_Proteases"/>
</dbReference>
<dbReference type="Pfam" id="PF13365">
    <property type="entry name" value="Trypsin_2"/>
    <property type="match status" value="1"/>
</dbReference>
<evidence type="ECO:0000259" key="10">
    <source>
        <dbReference type="PROSITE" id="PS50106"/>
    </source>
</evidence>
<dbReference type="Gene3D" id="2.30.42.10">
    <property type="match status" value="2"/>
</dbReference>
<evidence type="ECO:0000256" key="1">
    <source>
        <dbReference type="ARBA" id="ARBA00022670"/>
    </source>
</evidence>
<dbReference type="InterPro" id="IPR001940">
    <property type="entry name" value="Peptidase_S1C"/>
</dbReference>
<dbReference type="InterPro" id="IPR036034">
    <property type="entry name" value="PDZ_sf"/>
</dbReference>
<accession>A0A0R3N233</accession>
<dbReference type="SMART" id="SM00228">
    <property type="entry name" value="PDZ"/>
    <property type="match status" value="2"/>
</dbReference>
<feature type="active site" description="Charge relay system" evidence="6">
    <location>
        <position position="213"/>
    </location>
</feature>
<sequence length="469" mass="49757">MACHLRTHLFGIMVAFTLAVSSLTSITPVLAQPAAVPPDFTAVVREKAPAVVAILTRRMIEDEARGVPDDLPFGDLFRRRFGEPRPQARTALGSGFIVSPEGHIVTNNHVIDNASEIHVRFTDRTDVPAKLVGRDPSTDIAVLKIEPRPNMAVATWGDSDKMEPGAWTIAIGSPFGLGGTVTVGVLSARARDIQAGSYNDFLQTDASINQGNSGGPLFNAAGEVIGVNTAIFSPVGANVGIGFAVPSRTAQMVADQIIRTGEVQRGYVGVRLQELTTGIAQALGRPDTKGALVASVEPGSPADKAGIKTGDVITRIENQNIEGPRDLSRAVAGMKPGARAPLTVVRDGKTQDITVTIDQRQEDRSTRTGALENPDKDGKRLGLRVAPIQEAERRRLGLNGTGLLVGEVEPGSPAAESGIRPGDVIVAANSREVAQPSDLTDEWTKARRENRPILLRVNRDGQSLFVAIS</sequence>
<dbReference type="SUPFAM" id="SSF50494">
    <property type="entry name" value="Trypsin-like serine proteases"/>
    <property type="match status" value="1"/>
</dbReference>
<gene>
    <name evidence="11" type="ORF">CQ14_21230</name>
</gene>
<dbReference type="PROSITE" id="PS50106">
    <property type="entry name" value="PDZ"/>
    <property type="match status" value="2"/>
</dbReference>
<dbReference type="RefSeq" id="WP_057857296.1">
    <property type="nucleotide sequence ID" value="NZ_LLYB01000047.1"/>
</dbReference>
<evidence type="ECO:0000256" key="3">
    <source>
        <dbReference type="ARBA" id="ARBA00022737"/>
    </source>
</evidence>
<dbReference type="Pfam" id="PF13180">
    <property type="entry name" value="PDZ_2"/>
    <property type="match status" value="2"/>
</dbReference>
<evidence type="ECO:0000256" key="4">
    <source>
        <dbReference type="ARBA" id="ARBA00022801"/>
    </source>
</evidence>
<dbReference type="GO" id="GO:0004252">
    <property type="term" value="F:serine-type endopeptidase activity"/>
    <property type="evidence" value="ECO:0007669"/>
    <property type="project" value="InterPro"/>
</dbReference>
<keyword evidence="4" id="KW-0378">Hydrolase</keyword>